<dbReference type="Gene3D" id="3.20.110.10">
    <property type="entry name" value="Glycoside hydrolase 38, N terminal domain"/>
    <property type="match status" value="1"/>
</dbReference>
<dbReference type="Proteomes" id="UP000834106">
    <property type="component" value="Chromosome 15"/>
</dbReference>
<sequence>MISTCPCQNQAFFQQWWEDQSEAMQNTFRTLVSSGELEMIKEGWKRLFKRRGMSYVGVYEVKEVIIFECMALRKKFKDKMSKFQTLRENIHQEYREVVERKNVDANKRPIIPIHRPVTRKLAAQMAAINSSNLSSKSENFFSCPCFRISQIHIVTAAAEKILDTDFGLPRVPLASKEVVAKLPVTIVTKDVLVKLGEDAVCSICQENLVANDKMQELPCKHMFHPPCLKPWLDVHNSCPICQHELQTDDHAYENWKEREKENELCAANKGKRHQSAVCHVSSYDWSILTNSVPQDDPSVRSN</sequence>
<dbReference type="PANTHER" id="PTHR45931">
    <property type="entry name" value="SI:CH211-59O9.10"/>
    <property type="match status" value="1"/>
</dbReference>
<evidence type="ECO:0000256" key="6">
    <source>
        <dbReference type="ARBA" id="ARBA00022786"/>
    </source>
</evidence>
<dbReference type="GO" id="GO:0061630">
    <property type="term" value="F:ubiquitin protein ligase activity"/>
    <property type="evidence" value="ECO:0007669"/>
    <property type="project" value="UniProtKB-EC"/>
</dbReference>
<evidence type="ECO:0000256" key="1">
    <source>
        <dbReference type="ARBA" id="ARBA00000900"/>
    </source>
</evidence>
<evidence type="ECO:0000256" key="5">
    <source>
        <dbReference type="ARBA" id="ARBA00022771"/>
    </source>
</evidence>
<dbReference type="InterPro" id="IPR027291">
    <property type="entry name" value="Glyco_hydro_38_N_sf"/>
</dbReference>
<dbReference type="FunFam" id="3.30.40.10:FF:000127">
    <property type="entry name" value="E3 ubiquitin-protein ligase RNF181"/>
    <property type="match status" value="1"/>
</dbReference>
<dbReference type="GO" id="GO:0005975">
    <property type="term" value="P:carbohydrate metabolic process"/>
    <property type="evidence" value="ECO:0007669"/>
    <property type="project" value="InterPro"/>
</dbReference>
<dbReference type="EMBL" id="OU503050">
    <property type="protein sequence ID" value="CAI9777703.1"/>
    <property type="molecule type" value="Genomic_DNA"/>
</dbReference>
<dbReference type="SMART" id="SM00184">
    <property type="entry name" value="RING"/>
    <property type="match status" value="1"/>
</dbReference>
<keyword evidence="4" id="KW-0479">Metal-binding</keyword>
<evidence type="ECO:0000313" key="10">
    <source>
        <dbReference type="Proteomes" id="UP000834106"/>
    </source>
</evidence>
<name>A0AAD2E690_9LAMI</name>
<gene>
    <name evidence="9" type="ORF">FPE_LOCUS25133</name>
</gene>
<organism evidence="9 10">
    <name type="scientific">Fraxinus pennsylvanica</name>
    <dbReference type="NCBI Taxonomy" id="56036"/>
    <lineage>
        <taxon>Eukaryota</taxon>
        <taxon>Viridiplantae</taxon>
        <taxon>Streptophyta</taxon>
        <taxon>Embryophyta</taxon>
        <taxon>Tracheophyta</taxon>
        <taxon>Spermatophyta</taxon>
        <taxon>Magnoliopsida</taxon>
        <taxon>eudicotyledons</taxon>
        <taxon>Gunneridae</taxon>
        <taxon>Pentapetalae</taxon>
        <taxon>asterids</taxon>
        <taxon>lamiids</taxon>
        <taxon>Lamiales</taxon>
        <taxon>Oleaceae</taxon>
        <taxon>Oleeae</taxon>
        <taxon>Fraxinus</taxon>
    </lineage>
</organism>
<keyword evidence="7" id="KW-0862">Zinc</keyword>
<evidence type="ECO:0000256" key="4">
    <source>
        <dbReference type="ARBA" id="ARBA00022723"/>
    </source>
</evidence>
<evidence type="ECO:0000256" key="2">
    <source>
        <dbReference type="ARBA" id="ARBA00012483"/>
    </source>
</evidence>
<dbReference type="GO" id="GO:0005634">
    <property type="term" value="C:nucleus"/>
    <property type="evidence" value="ECO:0007669"/>
    <property type="project" value="TreeGrafter"/>
</dbReference>
<reference evidence="9" key="1">
    <citation type="submission" date="2023-05" db="EMBL/GenBank/DDBJ databases">
        <authorList>
            <person name="Huff M."/>
        </authorList>
    </citation>
    <scope>NUCLEOTIDE SEQUENCE</scope>
</reference>
<accession>A0AAD2E690</accession>
<dbReference type="Pfam" id="PF00804">
    <property type="entry name" value="Syntaxin"/>
    <property type="match status" value="1"/>
</dbReference>
<dbReference type="GO" id="GO:0016020">
    <property type="term" value="C:membrane"/>
    <property type="evidence" value="ECO:0007669"/>
    <property type="project" value="InterPro"/>
</dbReference>
<dbReference type="EC" id="2.3.2.27" evidence="2"/>
<dbReference type="InterPro" id="IPR051834">
    <property type="entry name" value="RING_finger_E3_ligase"/>
</dbReference>
<dbReference type="PANTHER" id="PTHR45931:SF3">
    <property type="entry name" value="RING ZINC FINGER-CONTAINING PROTEIN"/>
    <property type="match status" value="1"/>
</dbReference>
<dbReference type="InterPro" id="IPR013083">
    <property type="entry name" value="Znf_RING/FYVE/PHD"/>
</dbReference>
<dbReference type="GO" id="GO:0016567">
    <property type="term" value="P:protein ubiquitination"/>
    <property type="evidence" value="ECO:0007669"/>
    <property type="project" value="UniProtKB-ARBA"/>
</dbReference>
<evidence type="ECO:0000256" key="7">
    <source>
        <dbReference type="ARBA" id="ARBA00022833"/>
    </source>
</evidence>
<keyword evidence="3" id="KW-0808">Transferase</keyword>
<keyword evidence="6" id="KW-0833">Ubl conjugation pathway</keyword>
<keyword evidence="10" id="KW-1185">Reference proteome</keyword>
<feature type="domain" description="RING-type" evidence="8">
    <location>
        <begin position="201"/>
        <end position="241"/>
    </location>
</feature>
<dbReference type="InterPro" id="IPR006011">
    <property type="entry name" value="Syntaxin_N"/>
</dbReference>
<keyword evidence="5" id="KW-0863">Zinc-finger</keyword>
<comment type="catalytic activity">
    <reaction evidence="1">
        <text>S-ubiquitinyl-[E2 ubiquitin-conjugating enzyme]-L-cysteine + [acceptor protein]-L-lysine = [E2 ubiquitin-conjugating enzyme]-L-cysteine + N(6)-ubiquitinyl-[acceptor protein]-L-lysine.</text>
        <dbReference type="EC" id="2.3.2.27"/>
    </reaction>
</comment>
<dbReference type="GO" id="GO:0006511">
    <property type="term" value="P:ubiquitin-dependent protein catabolic process"/>
    <property type="evidence" value="ECO:0007669"/>
    <property type="project" value="TreeGrafter"/>
</dbReference>
<evidence type="ECO:0000256" key="3">
    <source>
        <dbReference type="ARBA" id="ARBA00022679"/>
    </source>
</evidence>
<dbReference type="GO" id="GO:0008270">
    <property type="term" value="F:zinc ion binding"/>
    <property type="evidence" value="ECO:0007669"/>
    <property type="project" value="UniProtKB-KW"/>
</dbReference>
<evidence type="ECO:0000313" key="9">
    <source>
        <dbReference type="EMBL" id="CAI9777703.1"/>
    </source>
</evidence>
<evidence type="ECO:0000259" key="8">
    <source>
        <dbReference type="SMART" id="SM00184"/>
    </source>
</evidence>
<dbReference type="Gene3D" id="3.30.40.10">
    <property type="entry name" value="Zinc/RING finger domain, C3HC4 (zinc finger)"/>
    <property type="match status" value="1"/>
</dbReference>
<dbReference type="SUPFAM" id="SSF57850">
    <property type="entry name" value="RING/U-box"/>
    <property type="match status" value="1"/>
</dbReference>
<proteinExistence type="predicted"/>
<dbReference type="InterPro" id="IPR001841">
    <property type="entry name" value="Znf_RING"/>
</dbReference>
<dbReference type="InterPro" id="IPR011330">
    <property type="entry name" value="Glyco_hydro/deAcase_b/a-brl"/>
</dbReference>
<dbReference type="AlphaFoldDB" id="A0AAD2E690"/>
<dbReference type="Pfam" id="PF13639">
    <property type="entry name" value="zf-RING_2"/>
    <property type="match status" value="1"/>
</dbReference>
<protein>
    <recommendedName>
        <fullName evidence="2">RING-type E3 ubiquitin transferase</fullName>
        <ecNumber evidence="2">2.3.2.27</ecNumber>
    </recommendedName>
</protein>
<dbReference type="SUPFAM" id="SSF88713">
    <property type="entry name" value="Glycoside hydrolase/deacetylase"/>
    <property type="match status" value="1"/>
</dbReference>